<dbReference type="PANTHER" id="PTHR12975">
    <property type="entry name" value="TRANSPORT PROTEIN TRAPP"/>
    <property type="match status" value="1"/>
</dbReference>
<dbReference type="Pfam" id="PF24542">
    <property type="entry name" value="Ig_TPPC8_C"/>
    <property type="match status" value="1"/>
</dbReference>
<dbReference type="Proteomes" id="UP000703269">
    <property type="component" value="Unassembled WGS sequence"/>
</dbReference>
<reference evidence="4 5" key="1">
    <citation type="submission" date="2021-08" db="EMBL/GenBank/DDBJ databases">
        <title>Draft Genome Sequence of Phanerochaete sordida strain YK-624.</title>
        <authorList>
            <person name="Mori T."/>
            <person name="Dohra H."/>
            <person name="Suzuki T."/>
            <person name="Kawagishi H."/>
            <person name="Hirai H."/>
        </authorList>
    </citation>
    <scope>NUCLEOTIDE SEQUENCE [LARGE SCALE GENOMIC DNA]</scope>
    <source>
        <strain evidence="4 5">YK-624</strain>
    </source>
</reference>
<name>A0A9P3G3K6_9APHY</name>
<dbReference type="GO" id="GO:1990072">
    <property type="term" value="C:TRAPPIII protein complex"/>
    <property type="evidence" value="ECO:0007669"/>
    <property type="project" value="TreeGrafter"/>
</dbReference>
<dbReference type="InterPro" id="IPR057651">
    <property type="entry name" value="Ig_TPPC8_C"/>
</dbReference>
<evidence type="ECO:0000259" key="3">
    <source>
        <dbReference type="Pfam" id="PF24544"/>
    </source>
</evidence>
<evidence type="ECO:0000256" key="1">
    <source>
        <dbReference type="SAM" id="MobiDB-lite"/>
    </source>
</evidence>
<keyword evidence="5" id="KW-1185">Reference proteome</keyword>
<feature type="domain" description="TPPC8 C-terminal Ig-like" evidence="2">
    <location>
        <begin position="1249"/>
        <end position="1339"/>
    </location>
</feature>
<sequence>MAPTLPSSLSPHICILQSPDVQQLLADASLPPLSQVLQSFTPLSQVSTRTTTLSSVTHASFALRFSELPDVEASLHEDEEQRAGRTLDWIGSRVAARSARWVELVEKRGRDDGAWRTPWWDEVRRCVEGDLVPSRYEGWNHPTAVIYAVSTIASNPLQALQDLLTRPVDFPPWVDRTFLRYFLIIHPANSPLSDPITESLFNAVKKQYGLHTHLLQVGFPTMPQPQPVQVPLPIPRLPPLSTMEASPMPPSQMPSGLAASPMPTPSIQPRSPDPSATNPDGSQLPAAGPGTLVLSQDDIQIVARFIREFATMSLIPWMEKCVLEWNETYSSSRRLPSRLFSSTRRLFGSSAASASAPGTPTHGSTASISSGASRFGAHAPSSSVTSLASVASLSGASEGFVTQQRRLAEFATILGDYKLAISVWEALRKDSKGGSDILPLLVAPSPALALHASTAIALLQTTAADKPALAQLRALTHAVRWEIGIDMREFLGPTLEGERWLVQAAGAAEEPPTALLLAHAAFLTSKKGALRRAALWYLCSADRLEKAGIKPLALYLFRQSHELYCQPPDKALSPSFWESEDRSVSQWKGFDAVLPGIEHELGRLLYTTGDTEGAVRYFVGLLRDPGPQVTPPQGLGLVNDDSTAPGRGASTDRVYLEDFRVALKHFKTIEQDRFNSTVLELPVRFSQPRETRLRLPGNATDGDPQRWEQLEEQWATFWRPRGKERLQPTGKAAVHDPFWIDVVLRNPLNVEVTLADLTVVVQDASAEGQTSTPDFVEVETIDDLVLGARESRTIPVAVKCSRPATLVATHVKFSFLSLLPVTESLAVRGRRLHDTPHQRQNKVYAPDVLIKTEVEDSGYRLQTTFIDGRHLSLYQGERRRVDVRLHNSGSRSISELWLVSDTAAQLWIDHSAAPSEDAAQSTETFQSANSLAAPEPYLVDLTHVDSASKLEPGQEVQLPLLLYAARTGEHDLSLLMVYREVGDDTFHSARLTRHYDVQHVLHIETLAKAGLSPSDFYSVKLQITNVASNTVRLTQVTFVSHIWDCSPLSTSSSRVVLPSQQSTRVSAVVGRSSDESDADDIARFVSAQVRRVVLGDVPSQDNPPTITLRFKHLSNGDRIHPVNVPSTRHFVEQTRRAMATAAVSASHPYIPSHLHRQIFPIYNPGFVDFLIFWEFPSQGRSGHCLVSGLRLGATHAPLREIIEEAENAKEKRSMYAETQRQRLEMLEAVRNSEWNAEIDPMVVVSHDGQEVKHDFSAGPCQVPVTFTLRNVSLTHPLKYTFKLPAVPTSSPPNPNRLPPQYSGRLTHRGQLAASQVCTVRTKMTVDRPGCYALTSWSVETEVGEPSEDDSAQWKVRQRYQQQAPASDSSSVTVIDISRP</sequence>
<dbReference type="Pfam" id="PF24544">
    <property type="entry name" value="Ig_TPPC8_2nd"/>
    <property type="match status" value="1"/>
</dbReference>
<dbReference type="InterPro" id="IPR024420">
    <property type="entry name" value="TRAPP_III_complex_Trs85"/>
</dbReference>
<feature type="compositionally biased region" description="Low complexity" evidence="1">
    <location>
        <begin position="1366"/>
        <end position="1379"/>
    </location>
</feature>
<comment type="caution">
    <text evidence="4">The sequence shown here is derived from an EMBL/GenBank/DDBJ whole genome shotgun (WGS) entry which is preliminary data.</text>
</comment>
<gene>
    <name evidence="4" type="ORF">PsYK624_037060</name>
</gene>
<evidence type="ECO:0000313" key="5">
    <source>
        <dbReference type="Proteomes" id="UP000703269"/>
    </source>
</evidence>
<feature type="region of interest" description="Disordered" evidence="1">
    <location>
        <begin position="228"/>
        <end position="290"/>
    </location>
</feature>
<organism evidence="4 5">
    <name type="scientific">Phanerochaete sordida</name>
    <dbReference type="NCBI Taxonomy" id="48140"/>
    <lineage>
        <taxon>Eukaryota</taxon>
        <taxon>Fungi</taxon>
        <taxon>Dikarya</taxon>
        <taxon>Basidiomycota</taxon>
        <taxon>Agaricomycotina</taxon>
        <taxon>Agaricomycetes</taxon>
        <taxon>Polyporales</taxon>
        <taxon>Phanerochaetaceae</taxon>
        <taxon>Phanerochaete</taxon>
    </lineage>
</organism>
<dbReference type="EMBL" id="BPQB01000007">
    <property type="protein sequence ID" value="GJE87623.1"/>
    <property type="molecule type" value="Genomic_DNA"/>
</dbReference>
<feature type="compositionally biased region" description="Acidic residues" evidence="1">
    <location>
        <begin position="1341"/>
        <end position="1350"/>
    </location>
</feature>
<feature type="region of interest" description="Disordered" evidence="1">
    <location>
        <begin position="350"/>
        <end position="369"/>
    </location>
</feature>
<accession>A0A9P3G3K6</accession>
<dbReference type="Pfam" id="PF12739">
    <property type="entry name" value="TRAPPC-Trs85"/>
    <property type="match status" value="1"/>
</dbReference>
<dbReference type="InterPro" id="IPR058538">
    <property type="entry name" value="Ig_TPPC8_2nd"/>
</dbReference>
<proteinExistence type="predicted"/>
<dbReference type="PANTHER" id="PTHR12975:SF6">
    <property type="entry name" value="TRAFFICKING PROTEIN PARTICLE COMPLEX SUBUNIT 8"/>
    <property type="match status" value="1"/>
</dbReference>
<feature type="compositionally biased region" description="Pro residues" evidence="1">
    <location>
        <begin position="228"/>
        <end position="238"/>
    </location>
</feature>
<feature type="compositionally biased region" description="Polar residues" evidence="1">
    <location>
        <begin position="265"/>
        <end position="281"/>
    </location>
</feature>
<evidence type="ECO:0000259" key="2">
    <source>
        <dbReference type="Pfam" id="PF24542"/>
    </source>
</evidence>
<feature type="region of interest" description="Disordered" evidence="1">
    <location>
        <begin position="1340"/>
        <end position="1379"/>
    </location>
</feature>
<evidence type="ECO:0000313" key="4">
    <source>
        <dbReference type="EMBL" id="GJE87623.1"/>
    </source>
</evidence>
<feature type="domain" description="TPPC8 second Ig-like" evidence="3">
    <location>
        <begin position="876"/>
        <end position="984"/>
    </location>
</feature>
<protein>
    <submittedName>
        <fullName evidence="4">ER-golgi trafficking TRAPP I complex 85 kDa subunit-domain-containing protein</fullName>
    </submittedName>
</protein>
<dbReference type="OrthoDB" id="203724at2759"/>